<sequence>MSTAVMNTADITLTRDGRPVRATLTWWHHGWLEYALRLDGPTGVVEAVEDSWFAAITEIARDLAAAGYELPEPPQEGPATNPDEHRARWVSWLGEGFPTPR</sequence>
<evidence type="ECO:0000313" key="3">
    <source>
        <dbReference type="Proteomes" id="UP000660680"/>
    </source>
</evidence>
<dbReference type="RefSeq" id="WP_189213505.1">
    <property type="nucleotide sequence ID" value="NZ_BMRB01000006.1"/>
</dbReference>
<gene>
    <name evidence="2" type="ORF">GCM10010171_55050</name>
</gene>
<keyword evidence="3" id="KW-1185">Reference proteome</keyword>
<name>A0A918LHS7_9PSEU</name>
<reference evidence="2" key="1">
    <citation type="journal article" date="2014" name="Int. J. Syst. Evol. Microbiol.">
        <title>Complete genome sequence of Corynebacterium casei LMG S-19264T (=DSM 44701T), isolated from a smear-ripened cheese.</title>
        <authorList>
            <consortium name="US DOE Joint Genome Institute (JGI-PGF)"/>
            <person name="Walter F."/>
            <person name="Albersmeier A."/>
            <person name="Kalinowski J."/>
            <person name="Ruckert C."/>
        </authorList>
    </citation>
    <scope>NUCLEOTIDE SEQUENCE</scope>
    <source>
        <strain evidence="2">JCM 3276</strain>
    </source>
</reference>
<organism evidence="2 3">
    <name type="scientific">Actinokineospora fastidiosa</name>
    <dbReference type="NCBI Taxonomy" id="1816"/>
    <lineage>
        <taxon>Bacteria</taxon>
        <taxon>Bacillati</taxon>
        <taxon>Actinomycetota</taxon>
        <taxon>Actinomycetes</taxon>
        <taxon>Pseudonocardiales</taxon>
        <taxon>Pseudonocardiaceae</taxon>
        <taxon>Actinokineospora</taxon>
    </lineage>
</organism>
<accession>A0A918LHS7</accession>
<evidence type="ECO:0000256" key="1">
    <source>
        <dbReference type="SAM" id="MobiDB-lite"/>
    </source>
</evidence>
<comment type="caution">
    <text evidence="2">The sequence shown here is derived from an EMBL/GenBank/DDBJ whole genome shotgun (WGS) entry which is preliminary data.</text>
</comment>
<proteinExistence type="predicted"/>
<protein>
    <submittedName>
        <fullName evidence="2">Uncharacterized protein</fullName>
    </submittedName>
</protein>
<dbReference type="AlphaFoldDB" id="A0A918LHS7"/>
<feature type="region of interest" description="Disordered" evidence="1">
    <location>
        <begin position="69"/>
        <end position="101"/>
    </location>
</feature>
<dbReference type="EMBL" id="BMRB01000006">
    <property type="protein sequence ID" value="GGS52909.1"/>
    <property type="molecule type" value="Genomic_DNA"/>
</dbReference>
<dbReference type="Proteomes" id="UP000660680">
    <property type="component" value="Unassembled WGS sequence"/>
</dbReference>
<reference evidence="2" key="2">
    <citation type="submission" date="2020-09" db="EMBL/GenBank/DDBJ databases">
        <authorList>
            <person name="Sun Q."/>
            <person name="Ohkuma M."/>
        </authorList>
    </citation>
    <scope>NUCLEOTIDE SEQUENCE</scope>
    <source>
        <strain evidence="2">JCM 3276</strain>
    </source>
</reference>
<evidence type="ECO:0000313" key="2">
    <source>
        <dbReference type="EMBL" id="GGS52909.1"/>
    </source>
</evidence>